<comment type="similarity">
    <text evidence="2">Belongs to the Nudix hydrolase family.</text>
</comment>
<comment type="catalytic activity">
    <reaction evidence="19">
        <text>O(6)-methyl-dGTP + H2O = O(6)-methyl-dGMP + diphosphate + H(+)</text>
        <dbReference type="Rhea" id="RHEA:67600"/>
        <dbReference type="ChEBI" id="CHEBI:15377"/>
        <dbReference type="ChEBI" id="CHEBI:15378"/>
        <dbReference type="ChEBI" id="CHEBI:33019"/>
        <dbReference type="ChEBI" id="CHEBI:169974"/>
        <dbReference type="ChEBI" id="CHEBI:169975"/>
    </reaction>
    <physiologicalReaction direction="left-to-right" evidence="19">
        <dbReference type="Rhea" id="RHEA:67601"/>
    </physiologicalReaction>
</comment>
<dbReference type="PANTHER" id="PTHR43758">
    <property type="entry name" value="7,8-DIHYDRO-8-OXOGUANINE TRIPHOSPHATASE"/>
    <property type="match status" value="1"/>
</dbReference>
<dbReference type="InterPro" id="IPR015797">
    <property type="entry name" value="NUDIX_hydrolase-like_dom_sf"/>
</dbReference>
<dbReference type="GO" id="GO:0042262">
    <property type="term" value="P:DNA protection"/>
    <property type="evidence" value="ECO:0007669"/>
    <property type="project" value="InterPro"/>
</dbReference>
<keyword evidence="4" id="KW-0479">Metal-binding</keyword>
<comment type="function">
    <text evidence="21">Oxidized purine nucleoside triphosphate hydrolase which is a prominent sanitizer of the oxidized nucleotide pool. Catalyzes the hydrolysis of 2-oxo-dATP (2-hydroxy-dATP) into 2-oxo-dAMP. Also has a significant hydrolase activity toward 2-oxo-ATP, 8-oxo-dGTP and 8-oxo-dATP. Through the hydrolysis of oxidized purine nucleoside triphosphates, prevents their incorporation into DNA and the subsequent transversions A:T to C:G and G:C to T:A. Also catalyzes the hydrolysis of methylated purine nucleoside triphosphate preventing their integration into DNA. Through this antimutagenic activity protects cells from oxidative stress.</text>
</comment>
<dbReference type="AlphaFoldDB" id="A0A8S9WSH1"/>
<dbReference type="GO" id="GO:0008413">
    <property type="term" value="F:8-oxo-7,8-dihydroguanosine triphosphate pyrophosphatase activity"/>
    <property type="evidence" value="ECO:0007669"/>
    <property type="project" value="InterPro"/>
</dbReference>
<comment type="cofactor">
    <cofactor evidence="1">
        <name>Mg(2+)</name>
        <dbReference type="ChEBI" id="CHEBI:18420"/>
    </cofactor>
</comment>
<dbReference type="GO" id="GO:0008828">
    <property type="term" value="F:dATP diphosphatase activity"/>
    <property type="evidence" value="ECO:0007669"/>
    <property type="project" value="UniProtKB-EC"/>
</dbReference>
<evidence type="ECO:0000256" key="1">
    <source>
        <dbReference type="ARBA" id="ARBA00001946"/>
    </source>
</evidence>
<reference evidence="23" key="1">
    <citation type="journal article" date="2021" name="Mol. Ecol. Resour.">
        <title>Apolygus lucorum genome provides insights into omnivorousness and mesophyll feeding.</title>
        <authorList>
            <person name="Liu Y."/>
            <person name="Liu H."/>
            <person name="Wang H."/>
            <person name="Huang T."/>
            <person name="Liu B."/>
            <person name="Yang B."/>
            <person name="Yin L."/>
            <person name="Li B."/>
            <person name="Zhang Y."/>
            <person name="Zhang S."/>
            <person name="Jiang F."/>
            <person name="Zhang X."/>
            <person name="Ren Y."/>
            <person name="Wang B."/>
            <person name="Wang S."/>
            <person name="Lu Y."/>
            <person name="Wu K."/>
            <person name="Fan W."/>
            <person name="Wang G."/>
        </authorList>
    </citation>
    <scope>NUCLEOTIDE SEQUENCE</scope>
    <source>
        <strain evidence="23">12Hb</strain>
    </source>
</reference>
<comment type="catalytic activity">
    <reaction evidence="18">
        <text>N(6)-methyl-ATP + H2O = N(6)-methyl-AMP + diphosphate + H(+)</text>
        <dbReference type="Rhea" id="RHEA:67608"/>
        <dbReference type="ChEBI" id="CHEBI:15377"/>
        <dbReference type="ChEBI" id="CHEBI:15378"/>
        <dbReference type="ChEBI" id="CHEBI:33019"/>
        <dbReference type="ChEBI" id="CHEBI:144842"/>
        <dbReference type="ChEBI" id="CHEBI:172873"/>
    </reaction>
    <physiologicalReaction direction="left-to-right" evidence="18">
        <dbReference type="Rhea" id="RHEA:67609"/>
    </physiologicalReaction>
</comment>
<dbReference type="CDD" id="cd03427">
    <property type="entry name" value="NUDIX_MTH1_Nudt1"/>
    <property type="match status" value="1"/>
</dbReference>
<dbReference type="PROSITE" id="PS51462">
    <property type="entry name" value="NUDIX"/>
    <property type="match status" value="1"/>
</dbReference>
<proteinExistence type="inferred from homology"/>
<comment type="catalytic activity">
    <reaction evidence="8">
        <text>2-oxo-dATP + H2O = 2-oxo-dAMP + diphosphate + H(+)</text>
        <dbReference type="Rhea" id="RHEA:31583"/>
        <dbReference type="ChEBI" id="CHEBI:15377"/>
        <dbReference type="ChEBI" id="CHEBI:15378"/>
        <dbReference type="ChEBI" id="CHEBI:33019"/>
        <dbReference type="ChEBI" id="CHEBI:63212"/>
        <dbReference type="ChEBI" id="CHEBI:77897"/>
        <dbReference type="EC" id="3.6.1.56"/>
    </reaction>
    <physiologicalReaction direction="left-to-right" evidence="8">
        <dbReference type="Rhea" id="RHEA:31584"/>
    </physiologicalReaction>
</comment>
<dbReference type="GO" id="GO:0005737">
    <property type="term" value="C:cytoplasm"/>
    <property type="evidence" value="ECO:0007669"/>
    <property type="project" value="TreeGrafter"/>
</dbReference>
<comment type="caution">
    <text evidence="23">The sequence shown here is derived from an EMBL/GenBank/DDBJ whole genome shotgun (WGS) entry which is preliminary data.</text>
</comment>
<dbReference type="Gene3D" id="3.90.79.10">
    <property type="entry name" value="Nucleoside Triphosphate Pyrophosphohydrolase"/>
    <property type="match status" value="1"/>
</dbReference>
<comment type="catalytic activity">
    <reaction evidence="9">
        <text>8-oxo-dGTP + H2O = 8-oxo-dGMP + diphosphate + H(+)</text>
        <dbReference type="Rhea" id="RHEA:31575"/>
        <dbReference type="ChEBI" id="CHEBI:15377"/>
        <dbReference type="ChEBI" id="CHEBI:15378"/>
        <dbReference type="ChEBI" id="CHEBI:33019"/>
        <dbReference type="ChEBI" id="CHEBI:63224"/>
        <dbReference type="ChEBI" id="CHEBI:77896"/>
    </reaction>
    <physiologicalReaction direction="left-to-right" evidence="9">
        <dbReference type="Rhea" id="RHEA:31576"/>
    </physiologicalReaction>
</comment>
<keyword evidence="24" id="KW-1185">Reference proteome</keyword>
<dbReference type="GO" id="GO:0046872">
    <property type="term" value="F:metal ion binding"/>
    <property type="evidence" value="ECO:0007669"/>
    <property type="project" value="UniProtKB-KW"/>
</dbReference>
<gene>
    <name evidence="23" type="ORF">GE061_006178</name>
</gene>
<evidence type="ECO:0000256" key="2">
    <source>
        <dbReference type="ARBA" id="ARBA00005582"/>
    </source>
</evidence>
<feature type="domain" description="Nudix hydrolase" evidence="22">
    <location>
        <begin position="1"/>
        <end position="132"/>
    </location>
</feature>
<organism evidence="23 24">
    <name type="scientific">Apolygus lucorum</name>
    <name type="common">Small green plant bug</name>
    <name type="synonym">Lygocoris lucorum</name>
    <dbReference type="NCBI Taxonomy" id="248454"/>
    <lineage>
        <taxon>Eukaryota</taxon>
        <taxon>Metazoa</taxon>
        <taxon>Ecdysozoa</taxon>
        <taxon>Arthropoda</taxon>
        <taxon>Hexapoda</taxon>
        <taxon>Insecta</taxon>
        <taxon>Pterygota</taxon>
        <taxon>Neoptera</taxon>
        <taxon>Paraneoptera</taxon>
        <taxon>Hemiptera</taxon>
        <taxon>Heteroptera</taxon>
        <taxon>Panheteroptera</taxon>
        <taxon>Cimicomorpha</taxon>
        <taxon>Miridae</taxon>
        <taxon>Mirini</taxon>
        <taxon>Apolygus</taxon>
    </lineage>
</organism>
<evidence type="ECO:0000256" key="18">
    <source>
        <dbReference type="ARBA" id="ARBA00048002"/>
    </source>
</evidence>
<dbReference type="PANTHER" id="PTHR43758:SF2">
    <property type="entry name" value="OXIDIZED PURINE NUCLEOSIDE TRIPHOSPHATE HYDROLASE"/>
    <property type="match status" value="1"/>
</dbReference>
<evidence type="ECO:0000259" key="22">
    <source>
        <dbReference type="PROSITE" id="PS51462"/>
    </source>
</evidence>
<name>A0A8S9WSH1_APOLU</name>
<comment type="catalytic activity">
    <reaction evidence="7">
        <text>8-oxo-dATP + H2O = 8-oxo-dAMP + diphosphate + H(+)</text>
        <dbReference type="Rhea" id="RHEA:65396"/>
        <dbReference type="ChEBI" id="CHEBI:15377"/>
        <dbReference type="ChEBI" id="CHEBI:15378"/>
        <dbReference type="ChEBI" id="CHEBI:33019"/>
        <dbReference type="ChEBI" id="CHEBI:71361"/>
        <dbReference type="ChEBI" id="CHEBI:172871"/>
    </reaction>
    <physiologicalReaction direction="left-to-right" evidence="7">
        <dbReference type="Rhea" id="RHEA:65397"/>
    </physiologicalReaction>
</comment>
<evidence type="ECO:0000256" key="3">
    <source>
        <dbReference type="ARBA" id="ARBA00011245"/>
    </source>
</evidence>
<evidence type="ECO:0000256" key="16">
    <source>
        <dbReference type="ARBA" id="ARBA00031927"/>
    </source>
</evidence>
<evidence type="ECO:0000256" key="10">
    <source>
        <dbReference type="ARBA" id="ARBA00024596"/>
    </source>
</evidence>
<dbReference type="EC" id="3.6.1.56" evidence="11"/>
<evidence type="ECO:0000256" key="8">
    <source>
        <dbReference type="ARBA" id="ARBA00024459"/>
    </source>
</evidence>
<dbReference type="Pfam" id="PF00293">
    <property type="entry name" value="NUDIX"/>
    <property type="match status" value="1"/>
</dbReference>
<dbReference type="SUPFAM" id="SSF55811">
    <property type="entry name" value="Nudix"/>
    <property type="match status" value="1"/>
</dbReference>
<comment type="catalytic activity">
    <reaction evidence="20">
        <text>N(6)-methyl-dATP + H2O = N(6)-methyl-dAMP + diphosphate + H(+)</text>
        <dbReference type="Rhea" id="RHEA:67604"/>
        <dbReference type="ChEBI" id="CHEBI:15377"/>
        <dbReference type="ChEBI" id="CHEBI:15378"/>
        <dbReference type="ChEBI" id="CHEBI:33019"/>
        <dbReference type="ChEBI" id="CHEBI:169976"/>
        <dbReference type="ChEBI" id="CHEBI:172872"/>
    </reaction>
    <physiologicalReaction direction="left-to-right" evidence="20">
        <dbReference type="Rhea" id="RHEA:67605"/>
    </physiologicalReaction>
</comment>
<dbReference type="InterPro" id="IPR003563">
    <property type="entry name" value="8ODP"/>
</dbReference>
<evidence type="ECO:0000256" key="4">
    <source>
        <dbReference type="ARBA" id="ARBA00022723"/>
    </source>
</evidence>
<evidence type="ECO:0000256" key="19">
    <source>
        <dbReference type="ARBA" id="ARBA00048894"/>
    </source>
</evidence>
<evidence type="ECO:0000256" key="21">
    <source>
        <dbReference type="ARBA" id="ARBA00053094"/>
    </source>
</evidence>
<keyword evidence="6" id="KW-0460">Magnesium</keyword>
<evidence type="ECO:0000256" key="15">
    <source>
        <dbReference type="ARBA" id="ARBA00030682"/>
    </source>
</evidence>
<evidence type="ECO:0000256" key="6">
    <source>
        <dbReference type="ARBA" id="ARBA00022842"/>
    </source>
</evidence>
<protein>
    <recommendedName>
        <fullName evidence="12">Oxidized purine nucleoside triphosphate hydrolase</fullName>
        <ecNumber evidence="11">3.6.1.56</ecNumber>
    </recommendedName>
    <alternativeName>
        <fullName evidence="16">2-hydroxy-dATP diphosphatase</fullName>
    </alternativeName>
    <alternativeName>
        <fullName evidence="15">7,8-dihydro-8-oxoguanine triphosphatase</fullName>
    </alternativeName>
    <alternativeName>
        <fullName evidence="14">8-oxo-dGTPase</fullName>
    </alternativeName>
    <alternativeName>
        <fullName evidence="17">Methylated purine nucleoside triphosphate hydrolase</fullName>
    </alternativeName>
    <alternativeName>
        <fullName evidence="13">Nucleoside diphosphate-linked moiety X motif 1</fullName>
    </alternativeName>
</protein>
<evidence type="ECO:0000313" key="24">
    <source>
        <dbReference type="Proteomes" id="UP000466442"/>
    </source>
</evidence>
<evidence type="ECO:0000256" key="11">
    <source>
        <dbReference type="ARBA" id="ARBA00026103"/>
    </source>
</evidence>
<comment type="catalytic activity">
    <reaction evidence="10">
        <text>2-oxo-ATP + H2O = 2-oxo-AMP + diphosphate + H(+)</text>
        <dbReference type="Rhea" id="RHEA:67392"/>
        <dbReference type="ChEBI" id="CHEBI:15377"/>
        <dbReference type="ChEBI" id="CHEBI:15378"/>
        <dbReference type="ChEBI" id="CHEBI:33019"/>
        <dbReference type="ChEBI" id="CHEBI:71395"/>
        <dbReference type="ChEBI" id="CHEBI:172878"/>
    </reaction>
    <physiologicalReaction direction="left-to-right" evidence="10">
        <dbReference type="Rhea" id="RHEA:67393"/>
    </physiologicalReaction>
</comment>
<dbReference type="PRINTS" id="PR01403">
    <property type="entry name" value="8OXTPHPHTASE"/>
</dbReference>
<dbReference type="OrthoDB" id="408303at2759"/>
<evidence type="ECO:0000256" key="14">
    <source>
        <dbReference type="ARBA" id="ARBA00030634"/>
    </source>
</evidence>
<evidence type="ECO:0000256" key="7">
    <source>
        <dbReference type="ARBA" id="ARBA00024448"/>
    </source>
</evidence>
<evidence type="ECO:0000313" key="23">
    <source>
        <dbReference type="EMBL" id="KAF6199880.1"/>
    </source>
</evidence>
<accession>A0A8S9WSH1</accession>
<evidence type="ECO:0000256" key="12">
    <source>
        <dbReference type="ARBA" id="ARBA00026218"/>
    </source>
</evidence>
<sequence>MRILRSSIVLVKKDDMWLLGYNKRGFSRDKWTGFGGVVQPKEDLKMCALRNTKEQCGLTLEKLEKVGKIEVKFAGVQELVQMHIFVSDTFTGELKETKADMKPGWFPGREIPYKTMWPDVNYWMPPIVEGKKIKGFFVYQNEALIYQDLNTDAFNNSRFPRPRSHVPVRGILSR</sequence>
<dbReference type="EMBL" id="WIXP02000014">
    <property type="protein sequence ID" value="KAF6199880.1"/>
    <property type="molecule type" value="Genomic_DNA"/>
</dbReference>
<dbReference type="Proteomes" id="UP000466442">
    <property type="component" value="Unassembled WGS sequence"/>
</dbReference>
<evidence type="ECO:0000256" key="5">
    <source>
        <dbReference type="ARBA" id="ARBA00022801"/>
    </source>
</evidence>
<comment type="subunit">
    <text evidence="3">Monomer.</text>
</comment>
<evidence type="ECO:0000256" key="9">
    <source>
        <dbReference type="ARBA" id="ARBA00024486"/>
    </source>
</evidence>
<evidence type="ECO:0000256" key="17">
    <source>
        <dbReference type="ARBA" id="ARBA00032071"/>
    </source>
</evidence>
<evidence type="ECO:0000256" key="13">
    <source>
        <dbReference type="ARBA" id="ARBA00029673"/>
    </source>
</evidence>
<dbReference type="InterPro" id="IPR000086">
    <property type="entry name" value="NUDIX_hydrolase_dom"/>
</dbReference>
<evidence type="ECO:0000256" key="20">
    <source>
        <dbReference type="ARBA" id="ARBA00049032"/>
    </source>
</evidence>
<keyword evidence="5" id="KW-0378">Hydrolase</keyword>